<dbReference type="InterPro" id="IPR005064">
    <property type="entry name" value="BUG"/>
</dbReference>
<name>A0A225M4I1_9BURK</name>
<evidence type="ECO:0000256" key="1">
    <source>
        <dbReference type="ARBA" id="ARBA00006987"/>
    </source>
</evidence>
<dbReference type="InterPro" id="IPR042100">
    <property type="entry name" value="Bug_dom1"/>
</dbReference>
<reference evidence="4" key="1">
    <citation type="submission" date="2017-06" db="EMBL/GenBank/DDBJ databases">
        <title>Herbaspirillum phytohormonus sp. nov., isolated from the root nodule of Robinia pseudoacacia in lead-zinc mine.</title>
        <authorList>
            <person name="Fan M."/>
            <person name="Lin Y."/>
        </authorList>
    </citation>
    <scope>NUCLEOTIDE SEQUENCE [LARGE SCALE GENOMIC DNA]</scope>
    <source>
        <strain evidence="4">SC-089</strain>
    </source>
</reference>
<dbReference type="CDD" id="cd07012">
    <property type="entry name" value="PBP2_Bug_TTT"/>
    <property type="match status" value="1"/>
</dbReference>
<dbReference type="Proteomes" id="UP000214603">
    <property type="component" value="Unassembled WGS sequence"/>
</dbReference>
<dbReference type="PANTHER" id="PTHR42928:SF5">
    <property type="entry name" value="BLR1237 PROTEIN"/>
    <property type="match status" value="1"/>
</dbReference>
<sequence>MNTLYRALAGALGCMFAAIVWAAPPMTLIWPASPGGGGDLYFRIISKVMGAKGVNLVVRNVPGGGATIGVQEVLHSKPDGNTIGGVWTGPISISPHTLGVPYKRDDYIPVLQFSSAPYVLCTRPDFPANTGAELIELVKKNPNKYTYGTDGPGGLGQLAATRIFMAFGTSERDIPYKGASESSLAMLSGVVDMYSGTIPTILPHVKSGKAKCLLLTSARHNPALPGVSSLADVGIPKEESLLWRAILVPKGTPAADIERVEKLFEDAARSPQALAFLKQVGETLELLKGKELKASWDREYEAYGKIVKLAGMARKQ</sequence>
<accession>A0A225M4I1</accession>
<dbReference type="PIRSF" id="PIRSF017082">
    <property type="entry name" value="YflP"/>
    <property type="match status" value="1"/>
</dbReference>
<dbReference type="EMBL" id="NJIH01000011">
    <property type="protein sequence ID" value="OWT56245.1"/>
    <property type="molecule type" value="Genomic_DNA"/>
</dbReference>
<feature type="chain" id="PRO_5012850063" evidence="2">
    <location>
        <begin position="23"/>
        <end position="316"/>
    </location>
</feature>
<protein>
    <submittedName>
        <fullName evidence="3">Tripartite tricarboxylate transporter substrate-binding protein</fullName>
    </submittedName>
</protein>
<comment type="similarity">
    <text evidence="1">Belongs to the UPF0065 (bug) family.</text>
</comment>
<dbReference type="Gene3D" id="3.40.190.10">
    <property type="entry name" value="Periplasmic binding protein-like II"/>
    <property type="match status" value="1"/>
</dbReference>
<dbReference type="RefSeq" id="WP_088605122.1">
    <property type="nucleotide sequence ID" value="NZ_NJIH01000011.1"/>
</dbReference>
<dbReference type="SUPFAM" id="SSF53850">
    <property type="entry name" value="Periplasmic binding protein-like II"/>
    <property type="match status" value="1"/>
</dbReference>
<dbReference type="AlphaFoldDB" id="A0A225M4I1"/>
<dbReference type="Gene3D" id="3.40.190.150">
    <property type="entry name" value="Bordetella uptake gene, domain 1"/>
    <property type="match status" value="1"/>
</dbReference>
<evidence type="ECO:0000256" key="2">
    <source>
        <dbReference type="SAM" id="SignalP"/>
    </source>
</evidence>
<evidence type="ECO:0000313" key="3">
    <source>
        <dbReference type="EMBL" id="OWT56245.1"/>
    </source>
</evidence>
<dbReference type="OrthoDB" id="5171643at2"/>
<dbReference type="Pfam" id="PF03401">
    <property type="entry name" value="TctC"/>
    <property type="match status" value="1"/>
</dbReference>
<proteinExistence type="inferred from homology"/>
<keyword evidence="4" id="KW-1185">Reference proteome</keyword>
<organism evidence="3 4">
    <name type="scientific">Candidimonas nitroreducens</name>
    <dbReference type="NCBI Taxonomy" id="683354"/>
    <lineage>
        <taxon>Bacteria</taxon>
        <taxon>Pseudomonadati</taxon>
        <taxon>Pseudomonadota</taxon>
        <taxon>Betaproteobacteria</taxon>
        <taxon>Burkholderiales</taxon>
        <taxon>Alcaligenaceae</taxon>
        <taxon>Candidimonas</taxon>
    </lineage>
</organism>
<gene>
    <name evidence="3" type="ORF">CEY11_19685</name>
</gene>
<dbReference type="PANTHER" id="PTHR42928">
    <property type="entry name" value="TRICARBOXYLATE-BINDING PROTEIN"/>
    <property type="match status" value="1"/>
</dbReference>
<evidence type="ECO:0000313" key="4">
    <source>
        <dbReference type="Proteomes" id="UP000214603"/>
    </source>
</evidence>
<keyword evidence="2" id="KW-0732">Signal</keyword>
<comment type="caution">
    <text evidence="3">The sequence shown here is derived from an EMBL/GenBank/DDBJ whole genome shotgun (WGS) entry which is preliminary data.</text>
</comment>
<feature type="signal peptide" evidence="2">
    <location>
        <begin position="1"/>
        <end position="22"/>
    </location>
</feature>